<evidence type="ECO:0000256" key="10">
    <source>
        <dbReference type="SAM" id="Phobius"/>
    </source>
</evidence>
<dbReference type="GO" id="GO:0000009">
    <property type="term" value="F:alpha-1,6-mannosyltransferase activity"/>
    <property type="evidence" value="ECO:0007669"/>
    <property type="project" value="InterPro"/>
</dbReference>
<evidence type="ECO:0000256" key="5">
    <source>
        <dbReference type="ARBA" id="ARBA00022679"/>
    </source>
</evidence>
<dbReference type="EMBL" id="FOWW01000004">
    <property type="protein sequence ID" value="SFQ01215.1"/>
    <property type="molecule type" value="Genomic_DNA"/>
</dbReference>
<comment type="subcellular location">
    <subcellularLocation>
        <location evidence="1">Endoplasmic reticulum membrane</location>
        <topology evidence="1">Multi-pass membrane protein</topology>
    </subcellularLocation>
</comment>
<feature type="transmembrane region" description="Helical" evidence="10">
    <location>
        <begin position="370"/>
        <end position="389"/>
    </location>
</feature>
<feature type="transmembrane region" description="Helical" evidence="10">
    <location>
        <begin position="194"/>
        <end position="227"/>
    </location>
</feature>
<evidence type="ECO:0000256" key="7">
    <source>
        <dbReference type="ARBA" id="ARBA00022824"/>
    </source>
</evidence>
<feature type="transmembrane region" description="Helical" evidence="10">
    <location>
        <begin position="295"/>
        <end position="315"/>
    </location>
</feature>
<dbReference type="GO" id="GO:0004376">
    <property type="term" value="F:GPI mannosyltransferase activity"/>
    <property type="evidence" value="ECO:0007669"/>
    <property type="project" value="InterPro"/>
</dbReference>
<evidence type="ECO:0000256" key="2">
    <source>
        <dbReference type="ARBA" id="ARBA00004687"/>
    </source>
</evidence>
<evidence type="ECO:0000313" key="11">
    <source>
        <dbReference type="EMBL" id="SFQ01215.1"/>
    </source>
</evidence>
<dbReference type="UniPathway" id="UPA00196"/>
<dbReference type="GO" id="GO:0006506">
    <property type="term" value="P:GPI anchor biosynthetic process"/>
    <property type="evidence" value="ECO:0007669"/>
    <property type="project" value="UniProtKB-UniPathway"/>
</dbReference>
<dbReference type="Proteomes" id="UP000198727">
    <property type="component" value="Unassembled WGS sequence"/>
</dbReference>
<dbReference type="PANTHER" id="PTHR12468">
    <property type="entry name" value="GPI MANNOSYLTRANSFERASE 2"/>
    <property type="match status" value="1"/>
</dbReference>
<gene>
    <name evidence="11" type="ORF">SAMN05421810_104189</name>
</gene>
<sequence length="396" mass="41220">MSGRGAGYALSGVEPGAARSPRGRLPAAVYAHAAGVYLLVQAVGVGVLALLAARHDLTLLGRLTAWDGAWYLSLVEYGYDGVAPGLRDAHGEIFPEAPLAFFPLYPALVVGLAQLPGVGEVGAAITVSVLCGLVMALGLVRLARHLDPRPRVGLLAVALVAGAPMAITFAMVYTEALFCALAVWALVFVLERQWVLAGVACLLAGLARSTASVLIGAVVLAALVAAWRGRDRAAALACVVLAPLGLLGFWGFVAVRTGSLTGWSDIEWRGWNTRYDFGGETVGFVLDTLAEGPSVMQVGAVLAVFAAIGLGVLAFRRLPWPLALYGAGVVLLVVGTAGLPAAKPRFLLPAMVVLLLPVAMALARRSRNTMLALTVAFVALGVWYGGYALTGWRYAI</sequence>
<keyword evidence="12" id="KW-1185">Reference proteome</keyword>
<evidence type="ECO:0000313" key="12">
    <source>
        <dbReference type="Proteomes" id="UP000198727"/>
    </source>
</evidence>
<evidence type="ECO:0000256" key="1">
    <source>
        <dbReference type="ARBA" id="ARBA00004477"/>
    </source>
</evidence>
<reference evidence="12" key="1">
    <citation type="submission" date="2016-10" db="EMBL/GenBank/DDBJ databases">
        <authorList>
            <person name="Varghese N."/>
            <person name="Submissions S."/>
        </authorList>
    </citation>
    <scope>NUCLEOTIDE SEQUENCE [LARGE SCALE GENOMIC DNA]</scope>
    <source>
        <strain evidence="12">CGMCC 4.5579</strain>
    </source>
</reference>
<feature type="transmembrane region" description="Helical" evidence="10">
    <location>
        <begin position="322"/>
        <end position="340"/>
    </location>
</feature>
<evidence type="ECO:0000256" key="9">
    <source>
        <dbReference type="ARBA" id="ARBA00023136"/>
    </source>
</evidence>
<name>A0A1I5V146_9PSEU</name>
<feature type="transmembrane region" description="Helical" evidence="10">
    <location>
        <begin position="152"/>
        <end position="174"/>
    </location>
</feature>
<dbReference type="STRING" id="587909.SAMN05421810_104189"/>
<keyword evidence="4 11" id="KW-0328">Glycosyltransferase</keyword>
<proteinExistence type="predicted"/>
<dbReference type="AlphaFoldDB" id="A0A1I5V146"/>
<accession>A0A1I5V146</accession>
<dbReference type="InterPro" id="IPR007315">
    <property type="entry name" value="PIG-V/Gpi18"/>
</dbReference>
<keyword evidence="6 10" id="KW-0812">Transmembrane</keyword>
<evidence type="ECO:0000256" key="6">
    <source>
        <dbReference type="ARBA" id="ARBA00022692"/>
    </source>
</evidence>
<feature type="transmembrane region" description="Helical" evidence="10">
    <location>
        <begin position="346"/>
        <end position="363"/>
    </location>
</feature>
<dbReference type="RefSeq" id="WP_243859620.1">
    <property type="nucleotide sequence ID" value="NZ_FOWW01000004.1"/>
</dbReference>
<keyword evidence="7" id="KW-0256">Endoplasmic reticulum</keyword>
<keyword evidence="8 10" id="KW-1133">Transmembrane helix</keyword>
<dbReference type="PANTHER" id="PTHR12468:SF2">
    <property type="entry name" value="GPI MANNOSYLTRANSFERASE 2"/>
    <property type="match status" value="1"/>
</dbReference>
<evidence type="ECO:0000256" key="8">
    <source>
        <dbReference type="ARBA" id="ARBA00022989"/>
    </source>
</evidence>
<protein>
    <submittedName>
        <fullName evidence="11">Dolichyl-phosphate-mannose-protein mannosyltransferase</fullName>
    </submittedName>
</protein>
<evidence type="ECO:0000256" key="4">
    <source>
        <dbReference type="ARBA" id="ARBA00022676"/>
    </source>
</evidence>
<organism evidence="11 12">
    <name type="scientific">Amycolatopsis arida</name>
    <dbReference type="NCBI Taxonomy" id="587909"/>
    <lineage>
        <taxon>Bacteria</taxon>
        <taxon>Bacillati</taxon>
        <taxon>Actinomycetota</taxon>
        <taxon>Actinomycetes</taxon>
        <taxon>Pseudonocardiales</taxon>
        <taxon>Pseudonocardiaceae</taxon>
        <taxon>Amycolatopsis</taxon>
    </lineage>
</organism>
<feature type="transmembrane region" description="Helical" evidence="10">
    <location>
        <begin position="234"/>
        <end position="255"/>
    </location>
</feature>
<dbReference type="GO" id="GO:0016020">
    <property type="term" value="C:membrane"/>
    <property type="evidence" value="ECO:0007669"/>
    <property type="project" value="GOC"/>
</dbReference>
<feature type="transmembrane region" description="Helical" evidence="10">
    <location>
        <begin position="29"/>
        <end position="53"/>
    </location>
</feature>
<keyword evidence="3" id="KW-0337">GPI-anchor biosynthesis</keyword>
<keyword evidence="5 11" id="KW-0808">Transferase</keyword>
<keyword evidence="9 10" id="KW-0472">Membrane</keyword>
<feature type="transmembrane region" description="Helical" evidence="10">
    <location>
        <begin position="121"/>
        <end position="140"/>
    </location>
</feature>
<evidence type="ECO:0000256" key="3">
    <source>
        <dbReference type="ARBA" id="ARBA00022502"/>
    </source>
</evidence>
<comment type="pathway">
    <text evidence="2">Glycolipid biosynthesis; glycosylphosphatidylinositol-anchor biosynthesis.</text>
</comment>